<gene>
    <name evidence="3" type="ORF">H9Q79_05715</name>
</gene>
<accession>A0A7G9GG51</accession>
<evidence type="ECO:0000259" key="2">
    <source>
        <dbReference type="Pfam" id="PF13309"/>
    </source>
</evidence>
<dbReference type="EMBL" id="CP060635">
    <property type="protein sequence ID" value="QNM09783.1"/>
    <property type="molecule type" value="Genomic_DNA"/>
</dbReference>
<sequence>MTQTWKYLIQTADGLAGQFGADCEAAVCDLIEYAPEKSIVYIVNGHVTNRKPGDGPSAQILADLKRENYLPKDRLGLLNSTPDGRLLKSSVLYIRNEKSTRIDYLLTIHHDITALSAVSQSLECLVAPYARDSESSVTASAPPNVNTFLDSLIRQSEKLIGKPAALMNKEEKIRAIRFLSESGAFLITRSGEKVSRFFGISKFTLYSYMDTSGRK</sequence>
<dbReference type="InterPro" id="IPR039446">
    <property type="entry name" value="DauR-like"/>
</dbReference>
<name>A0A7G9GG51_9FIRM</name>
<feature type="domain" description="YheO-like" evidence="1">
    <location>
        <begin position="8"/>
        <end position="119"/>
    </location>
</feature>
<dbReference type="KEGG" id="whj:H9Q79_05715"/>
<dbReference type="InterPro" id="IPR039445">
    <property type="entry name" value="DauR-like_HTH"/>
</dbReference>
<reference evidence="3 4" key="1">
    <citation type="submission" date="2020-08" db="EMBL/GenBank/DDBJ databases">
        <authorList>
            <person name="Liu C."/>
            <person name="Sun Q."/>
        </authorList>
    </citation>
    <scope>NUCLEOTIDE SEQUENCE [LARGE SCALE GENOMIC DNA]</scope>
    <source>
        <strain evidence="3 4">NSJ-29</strain>
    </source>
</reference>
<evidence type="ECO:0000313" key="4">
    <source>
        <dbReference type="Proteomes" id="UP000515860"/>
    </source>
</evidence>
<dbReference type="AlphaFoldDB" id="A0A7G9GG51"/>
<evidence type="ECO:0000259" key="1">
    <source>
        <dbReference type="Pfam" id="PF08348"/>
    </source>
</evidence>
<dbReference type="RefSeq" id="WP_249329380.1">
    <property type="nucleotide sequence ID" value="NZ_CP060635.1"/>
</dbReference>
<dbReference type="Pfam" id="PF08348">
    <property type="entry name" value="PAS_6"/>
    <property type="match status" value="1"/>
</dbReference>
<dbReference type="InterPro" id="IPR013559">
    <property type="entry name" value="YheO"/>
</dbReference>
<keyword evidence="4" id="KW-1185">Reference proteome</keyword>
<feature type="domain" description="Transcriptional regulator DauR-like HTH" evidence="2">
    <location>
        <begin position="149"/>
        <end position="209"/>
    </location>
</feature>
<organism evidence="3 4">
    <name type="scientific">Wansuia hejianensis</name>
    <dbReference type="NCBI Taxonomy" id="2763667"/>
    <lineage>
        <taxon>Bacteria</taxon>
        <taxon>Bacillati</taxon>
        <taxon>Bacillota</taxon>
        <taxon>Clostridia</taxon>
        <taxon>Lachnospirales</taxon>
        <taxon>Lachnospiraceae</taxon>
        <taxon>Wansuia</taxon>
    </lineage>
</organism>
<dbReference type="PANTHER" id="PTHR35568">
    <property type="entry name" value="TRANSCRIPTIONAL REGULATOR DAUR"/>
    <property type="match status" value="1"/>
</dbReference>
<dbReference type="PANTHER" id="PTHR35568:SF1">
    <property type="entry name" value="TRANSCRIPTIONAL REGULATOR DAUR"/>
    <property type="match status" value="1"/>
</dbReference>
<dbReference type="Pfam" id="PF13309">
    <property type="entry name" value="HTH_22"/>
    <property type="match status" value="1"/>
</dbReference>
<evidence type="ECO:0000313" key="3">
    <source>
        <dbReference type="EMBL" id="QNM09783.1"/>
    </source>
</evidence>
<proteinExistence type="predicted"/>
<dbReference type="Proteomes" id="UP000515860">
    <property type="component" value="Chromosome"/>
</dbReference>
<protein>
    <submittedName>
        <fullName evidence="3">Transcriptional regulator</fullName>
    </submittedName>
</protein>